<evidence type="ECO:0000313" key="16">
    <source>
        <dbReference type="EMBL" id="ROH93152.1"/>
    </source>
</evidence>
<dbReference type="InParanoid" id="A0A3N0VK67"/>
<comment type="miscellaneous">
    <text evidence="14">Bacitracin is thought to be involved in the inhibition of peptidoglycan synthesis by sequestering undecaprenyl diphosphate, thereby reducing the pool of lipid carrier available.</text>
</comment>
<keyword evidence="14" id="KW-0961">Cell wall biogenesis/degradation</keyword>
<dbReference type="GO" id="GO:0046677">
    <property type="term" value="P:response to antibiotic"/>
    <property type="evidence" value="ECO:0007669"/>
    <property type="project" value="UniProtKB-UniRule"/>
</dbReference>
<evidence type="ECO:0000256" key="8">
    <source>
        <dbReference type="ARBA" id="ARBA00022989"/>
    </source>
</evidence>
<evidence type="ECO:0000256" key="6">
    <source>
        <dbReference type="ARBA" id="ARBA00022692"/>
    </source>
</evidence>
<dbReference type="PANTHER" id="PTHR30622:SF3">
    <property type="entry name" value="UNDECAPRENYL-DIPHOSPHATASE"/>
    <property type="match status" value="1"/>
</dbReference>
<dbReference type="Proteomes" id="UP000282106">
    <property type="component" value="Unassembled WGS sequence"/>
</dbReference>
<reference evidence="16 17" key="1">
    <citation type="submission" date="2018-10" db="EMBL/GenBank/DDBJ databases">
        <authorList>
            <person name="Chen W.-M."/>
        </authorList>
    </citation>
    <scope>NUCLEOTIDE SEQUENCE [LARGE SCALE GENOMIC DNA]</scope>
    <source>
        <strain evidence="16 17">THS-13</strain>
    </source>
</reference>
<dbReference type="NCBIfam" id="NF001390">
    <property type="entry name" value="PRK00281.1-4"/>
    <property type="match status" value="1"/>
</dbReference>
<keyword evidence="14" id="KW-0133">Cell shape</keyword>
<dbReference type="AlphaFoldDB" id="A0A3N0VK67"/>
<evidence type="ECO:0000256" key="15">
    <source>
        <dbReference type="SAM" id="MobiDB-lite"/>
    </source>
</evidence>
<evidence type="ECO:0000256" key="3">
    <source>
        <dbReference type="ARBA" id="ARBA00012374"/>
    </source>
</evidence>
<keyword evidence="7 14" id="KW-0378">Hydrolase</keyword>
<dbReference type="Pfam" id="PF02673">
    <property type="entry name" value="BacA"/>
    <property type="match status" value="1"/>
</dbReference>
<keyword evidence="5 14" id="KW-1003">Cell membrane</keyword>
<comment type="function">
    <text evidence="14">Catalyzes the dephosphorylation of undecaprenyl diphosphate (UPP). Confers resistance to bacitracin.</text>
</comment>
<dbReference type="HAMAP" id="MF_01006">
    <property type="entry name" value="Undec_diphosphatase"/>
    <property type="match status" value="1"/>
</dbReference>
<evidence type="ECO:0000313" key="17">
    <source>
        <dbReference type="Proteomes" id="UP000282106"/>
    </source>
</evidence>
<dbReference type="EC" id="3.6.1.27" evidence="3 14"/>
<feature type="transmembrane region" description="Helical" evidence="14">
    <location>
        <begin position="186"/>
        <end position="205"/>
    </location>
</feature>
<evidence type="ECO:0000256" key="4">
    <source>
        <dbReference type="ARBA" id="ARBA00021581"/>
    </source>
</evidence>
<evidence type="ECO:0000256" key="13">
    <source>
        <dbReference type="ARBA" id="ARBA00047594"/>
    </source>
</evidence>
<feature type="transmembrane region" description="Helical" evidence="14">
    <location>
        <begin position="154"/>
        <end position="174"/>
    </location>
</feature>
<keyword evidence="17" id="KW-1185">Reference proteome</keyword>
<sequence length="309" mass="32677">MDRQPPAVGVQAADDGGAHPPRGAGYQGYRSFVHALVSALIFSIRIVSVNDWLTAVLLGVIEGLTEFLPISSTGHLLIAEEWLGRRSDLFNVAIQAGAILAVCLVYRTRLLQLARDWRQPEAFGYLSKIAVAFGITAVLGLIAKKLGAELPDTVTPIAVALIVGAFVIFAVEAWAKRQPAMAELTWKVAVAVGVAQVVAGVFPGTSRSAAAIFAAMLAGLTLRPRAAEFAFLVGIPTMFAATGYELLKVLKSGEAVAAEPWGQLGLAFVVAAITGFAAVRWLLGFIGNHSFVPFAWYRLALGAVLLLAL</sequence>
<keyword evidence="9 14" id="KW-0472">Membrane</keyword>
<dbReference type="GO" id="GO:0050380">
    <property type="term" value="F:undecaprenyl-diphosphatase activity"/>
    <property type="evidence" value="ECO:0007669"/>
    <property type="project" value="UniProtKB-UniRule"/>
</dbReference>
<keyword evidence="14" id="KW-0573">Peptidoglycan synthesis</keyword>
<dbReference type="InterPro" id="IPR003824">
    <property type="entry name" value="UppP"/>
</dbReference>
<dbReference type="GO" id="GO:0008360">
    <property type="term" value="P:regulation of cell shape"/>
    <property type="evidence" value="ECO:0007669"/>
    <property type="project" value="UniProtKB-KW"/>
</dbReference>
<dbReference type="GO" id="GO:0009252">
    <property type="term" value="P:peptidoglycan biosynthetic process"/>
    <property type="evidence" value="ECO:0007669"/>
    <property type="project" value="UniProtKB-KW"/>
</dbReference>
<keyword evidence="8 14" id="KW-1133">Transmembrane helix</keyword>
<comment type="catalytic activity">
    <reaction evidence="13 14">
        <text>di-trans,octa-cis-undecaprenyl diphosphate + H2O = di-trans,octa-cis-undecaprenyl phosphate + phosphate + H(+)</text>
        <dbReference type="Rhea" id="RHEA:28094"/>
        <dbReference type="ChEBI" id="CHEBI:15377"/>
        <dbReference type="ChEBI" id="CHEBI:15378"/>
        <dbReference type="ChEBI" id="CHEBI:43474"/>
        <dbReference type="ChEBI" id="CHEBI:58405"/>
        <dbReference type="ChEBI" id="CHEBI:60392"/>
        <dbReference type="EC" id="3.6.1.27"/>
    </reaction>
</comment>
<feature type="transmembrane region" description="Helical" evidence="14">
    <location>
        <begin position="290"/>
        <end position="308"/>
    </location>
</feature>
<comment type="similarity">
    <text evidence="2 14">Belongs to the UppP family.</text>
</comment>
<dbReference type="EMBL" id="RJVO01000001">
    <property type="protein sequence ID" value="ROH93152.1"/>
    <property type="molecule type" value="Genomic_DNA"/>
</dbReference>
<evidence type="ECO:0000256" key="7">
    <source>
        <dbReference type="ARBA" id="ARBA00022801"/>
    </source>
</evidence>
<gene>
    <name evidence="14" type="primary">uppP</name>
    <name evidence="16" type="ORF">ED208_01060</name>
</gene>
<feature type="transmembrane region" description="Helical" evidence="14">
    <location>
        <begin position="122"/>
        <end position="142"/>
    </location>
</feature>
<evidence type="ECO:0000256" key="11">
    <source>
        <dbReference type="ARBA" id="ARBA00032707"/>
    </source>
</evidence>
<keyword evidence="6 14" id="KW-0812">Transmembrane</keyword>
<evidence type="ECO:0000256" key="5">
    <source>
        <dbReference type="ARBA" id="ARBA00022475"/>
    </source>
</evidence>
<proteinExistence type="inferred from homology"/>
<dbReference type="FunCoup" id="A0A3N0VK67">
    <property type="interactions" value="337"/>
</dbReference>
<organism evidence="16 17">
    <name type="scientific">Stagnimonas aquatica</name>
    <dbReference type="NCBI Taxonomy" id="2689987"/>
    <lineage>
        <taxon>Bacteria</taxon>
        <taxon>Pseudomonadati</taxon>
        <taxon>Pseudomonadota</taxon>
        <taxon>Gammaproteobacteria</taxon>
        <taxon>Nevskiales</taxon>
        <taxon>Nevskiaceae</taxon>
        <taxon>Stagnimonas</taxon>
    </lineage>
</organism>
<feature type="region of interest" description="Disordered" evidence="15">
    <location>
        <begin position="1"/>
        <end position="20"/>
    </location>
</feature>
<feature type="transmembrane region" description="Helical" evidence="14">
    <location>
        <begin position="32"/>
        <end position="49"/>
    </location>
</feature>
<feature type="transmembrane region" description="Helical" evidence="14">
    <location>
        <begin position="226"/>
        <end position="244"/>
    </location>
</feature>
<evidence type="ECO:0000256" key="10">
    <source>
        <dbReference type="ARBA" id="ARBA00023251"/>
    </source>
</evidence>
<comment type="caution">
    <text evidence="16">The sequence shown here is derived from an EMBL/GenBank/DDBJ whole genome shotgun (WGS) entry which is preliminary data.</text>
</comment>
<evidence type="ECO:0000256" key="2">
    <source>
        <dbReference type="ARBA" id="ARBA00010621"/>
    </source>
</evidence>
<protein>
    <recommendedName>
        <fullName evidence="4 14">Undecaprenyl-diphosphatase</fullName>
        <ecNumber evidence="3 14">3.6.1.27</ecNumber>
    </recommendedName>
    <alternativeName>
        <fullName evidence="12 14">Bacitracin resistance protein</fullName>
    </alternativeName>
    <alternativeName>
        <fullName evidence="11 14">Undecaprenyl pyrophosphate phosphatase</fullName>
    </alternativeName>
</protein>
<feature type="transmembrane region" description="Helical" evidence="14">
    <location>
        <begin position="264"/>
        <end position="283"/>
    </location>
</feature>
<dbReference type="GO" id="GO:0071555">
    <property type="term" value="P:cell wall organization"/>
    <property type="evidence" value="ECO:0007669"/>
    <property type="project" value="UniProtKB-KW"/>
</dbReference>
<dbReference type="GO" id="GO:0005886">
    <property type="term" value="C:plasma membrane"/>
    <property type="evidence" value="ECO:0007669"/>
    <property type="project" value="UniProtKB-SubCell"/>
</dbReference>
<comment type="subcellular location">
    <subcellularLocation>
        <location evidence="1 14">Cell membrane</location>
        <topology evidence="1 14">Multi-pass membrane protein</topology>
    </subcellularLocation>
</comment>
<keyword evidence="10 14" id="KW-0046">Antibiotic resistance</keyword>
<feature type="transmembrane region" description="Helical" evidence="14">
    <location>
        <begin position="89"/>
        <end position="110"/>
    </location>
</feature>
<name>A0A3N0VK67_9GAMM</name>
<evidence type="ECO:0000256" key="12">
    <source>
        <dbReference type="ARBA" id="ARBA00032932"/>
    </source>
</evidence>
<dbReference type="PANTHER" id="PTHR30622">
    <property type="entry name" value="UNDECAPRENYL-DIPHOSPHATASE"/>
    <property type="match status" value="1"/>
</dbReference>
<evidence type="ECO:0000256" key="1">
    <source>
        <dbReference type="ARBA" id="ARBA00004651"/>
    </source>
</evidence>
<evidence type="ECO:0000256" key="9">
    <source>
        <dbReference type="ARBA" id="ARBA00023136"/>
    </source>
</evidence>
<evidence type="ECO:0000256" key="14">
    <source>
        <dbReference type="HAMAP-Rule" id="MF_01006"/>
    </source>
</evidence>
<accession>A0A3N0VK67</accession>